<dbReference type="STRING" id="658196.A0A397T5W7"/>
<gene>
    <name evidence="8" type="ORF">C1645_605593</name>
</gene>
<dbReference type="PROSITE" id="PS00028">
    <property type="entry name" value="ZINC_FINGER_C2H2_1"/>
    <property type="match status" value="7"/>
</dbReference>
<feature type="domain" description="C2H2-type" evidence="7">
    <location>
        <begin position="386"/>
        <end position="416"/>
    </location>
</feature>
<dbReference type="OrthoDB" id="427030at2759"/>
<proteinExistence type="predicted"/>
<feature type="domain" description="C2H2-type" evidence="7">
    <location>
        <begin position="213"/>
        <end position="242"/>
    </location>
</feature>
<dbReference type="InterPro" id="IPR036236">
    <property type="entry name" value="Znf_C2H2_sf"/>
</dbReference>
<evidence type="ECO:0000256" key="6">
    <source>
        <dbReference type="PROSITE-ProRule" id="PRU00042"/>
    </source>
</evidence>
<dbReference type="PANTHER" id="PTHR24393:SF34">
    <property type="entry name" value="PR_SET DOMAIN 13"/>
    <property type="match status" value="1"/>
</dbReference>
<protein>
    <recommendedName>
        <fullName evidence="7">C2H2-type domain-containing protein</fullName>
    </recommendedName>
</protein>
<dbReference type="Proteomes" id="UP000265703">
    <property type="component" value="Unassembled WGS sequence"/>
</dbReference>
<dbReference type="GO" id="GO:0005634">
    <property type="term" value="C:nucleus"/>
    <property type="evidence" value="ECO:0007669"/>
    <property type="project" value="TreeGrafter"/>
</dbReference>
<dbReference type="InterPro" id="IPR013087">
    <property type="entry name" value="Znf_C2H2_type"/>
</dbReference>
<dbReference type="EMBL" id="QKYT01000098">
    <property type="protein sequence ID" value="RIA93720.1"/>
    <property type="molecule type" value="Genomic_DNA"/>
</dbReference>
<reference evidence="8 9" key="1">
    <citation type="submission" date="2018-06" db="EMBL/GenBank/DDBJ databases">
        <title>Comparative genomics reveals the genomic features of Rhizophagus irregularis, R. cerebriforme, R. diaphanum and Gigaspora rosea, and their symbiotic lifestyle signature.</title>
        <authorList>
            <person name="Morin E."/>
            <person name="San Clemente H."/>
            <person name="Chen E.C.H."/>
            <person name="De La Providencia I."/>
            <person name="Hainaut M."/>
            <person name="Kuo A."/>
            <person name="Kohler A."/>
            <person name="Murat C."/>
            <person name="Tang N."/>
            <person name="Roy S."/>
            <person name="Loubradou J."/>
            <person name="Henrissat B."/>
            <person name="Grigoriev I.V."/>
            <person name="Corradi N."/>
            <person name="Roux C."/>
            <person name="Martin F.M."/>
        </authorList>
    </citation>
    <scope>NUCLEOTIDE SEQUENCE [LARGE SCALE GENOMIC DNA]</scope>
    <source>
        <strain evidence="8 9">DAOM 227022</strain>
    </source>
</reference>
<feature type="domain" description="C2H2-type" evidence="7">
    <location>
        <begin position="272"/>
        <end position="299"/>
    </location>
</feature>
<keyword evidence="3 6" id="KW-0863">Zinc-finger</keyword>
<accession>A0A397T5W7</accession>
<keyword evidence="4" id="KW-0862">Zinc</keyword>
<dbReference type="Gene3D" id="3.30.160.60">
    <property type="entry name" value="Classic Zinc Finger"/>
    <property type="match status" value="7"/>
</dbReference>
<feature type="domain" description="C2H2-type" evidence="7">
    <location>
        <begin position="300"/>
        <end position="330"/>
    </location>
</feature>
<sequence>MLQCSPTRKFLRQKEFDPSLCKSNLNQFNIISRNKNPSEKRKRSNYCYSDTEDFITDSSGSRCSQIDQPQQENYTCTVPNCNKKFRKRKYLRNHILTHTNGKPFICNELGCGKRFSLLSYLRKHKKRHSFNKVMNDESGCSKLLPLLRYQKRHNQIQVVDETQLQGTTDDEQEPIDDHQKDEENKYAKLSCDKMFNKQMYLDIHPETQNEKPFVCNKPGCGKRFALSYILKAHKKRHNDCDMSERFINCSAEKIKVTTQPISYSKDDGAEVIRCTECNKIFTRERSLENHLAIHKGKKLFVCNVPGCRKGFFASDYLKKHQRRRHMKPAADSAENITIPEINNNKEMKSLKVHKMIICNVDGCNKVFRSQYDLDRHLVTHSDERPFECGINGCKRNYKRIDHLKTHQRATHLNPKKVDQLQVYP</sequence>
<feature type="domain" description="C2H2-type" evidence="7">
    <location>
        <begin position="104"/>
        <end position="133"/>
    </location>
</feature>
<dbReference type="GO" id="GO:0008270">
    <property type="term" value="F:zinc ion binding"/>
    <property type="evidence" value="ECO:0007669"/>
    <property type="project" value="UniProtKB-KW"/>
</dbReference>
<evidence type="ECO:0000256" key="4">
    <source>
        <dbReference type="ARBA" id="ARBA00022833"/>
    </source>
</evidence>
<evidence type="ECO:0000259" key="7">
    <source>
        <dbReference type="PROSITE" id="PS50157"/>
    </source>
</evidence>
<feature type="domain" description="C2H2-type" evidence="7">
    <location>
        <begin position="356"/>
        <end position="385"/>
    </location>
</feature>
<keyword evidence="2" id="KW-0677">Repeat</keyword>
<evidence type="ECO:0000313" key="8">
    <source>
        <dbReference type="EMBL" id="RIA93720.1"/>
    </source>
</evidence>
<dbReference type="PROSITE" id="PS50157">
    <property type="entry name" value="ZINC_FINGER_C2H2_2"/>
    <property type="match status" value="7"/>
</dbReference>
<evidence type="ECO:0000256" key="2">
    <source>
        <dbReference type="ARBA" id="ARBA00022737"/>
    </source>
</evidence>
<feature type="domain" description="C2H2-type" evidence="7">
    <location>
        <begin position="74"/>
        <end position="103"/>
    </location>
</feature>
<name>A0A397T5W7_9GLOM</name>
<evidence type="ECO:0000256" key="1">
    <source>
        <dbReference type="ARBA" id="ARBA00022723"/>
    </source>
</evidence>
<organism evidence="8 9">
    <name type="scientific">Glomus cerebriforme</name>
    <dbReference type="NCBI Taxonomy" id="658196"/>
    <lineage>
        <taxon>Eukaryota</taxon>
        <taxon>Fungi</taxon>
        <taxon>Fungi incertae sedis</taxon>
        <taxon>Mucoromycota</taxon>
        <taxon>Glomeromycotina</taxon>
        <taxon>Glomeromycetes</taxon>
        <taxon>Glomerales</taxon>
        <taxon>Glomeraceae</taxon>
        <taxon>Glomus</taxon>
    </lineage>
</organism>
<dbReference type="GO" id="GO:0001228">
    <property type="term" value="F:DNA-binding transcription activator activity, RNA polymerase II-specific"/>
    <property type="evidence" value="ECO:0007669"/>
    <property type="project" value="TreeGrafter"/>
</dbReference>
<evidence type="ECO:0000256" key="3">
    <source>
        <dbReference type="ARBA" id="ARBA00022771"/>
    </source>
</evidence>
<dbReference type="PANTHER" id="PTHR24393">
    <property type="entry name" value="ZINC FINGER PROTEIN"/>
    <property type="match status" value="1"/>
</dbReference>
<evidence type="ECO:0000313" key="9">
    <source>
        <dbReference type="Proteomes" id="UP000265703"/>
    </source>
</evidence>
<dbReference type="SUPFAM" id="SSF57667">
    <property type="entry name" value="beta-beta-alpha zinc fingers"/>
    <property type="match status" value="4"/>
</dbReference>
<keyword evidence="5" id="KW-0539">Nucleus</keyword>
<dbReference type="Pfam" id="PF00096">
    <property type="entry name" value="zf-C2H2"/>
    <property type="match status" value="4"/>
</dbReference>
<evidence type="ECO:0000256" key="5">
    <source>
        <dbReference type="ARBA" id="ARBA00023242"/>
    </source>
</evidence>
<dbReference type="GO" id="GO:0000978">
    <property type="term" value="F:RNA polymerase II cis-regulatory region sequence-specific DNA binding"/>
    <property type="evidence" value="ECO:0007669"/>
    <property type="project" value="TreeGrafter"/>
</dbReference>
<keyword evidence="1" id="KW-0479">Metal-binding</keyword>
<dbReference type="AlphaFoldDB" id="A0A397T5W7"/>
<keyword evidence="9" id="KW-1185">Reference proteome</keyword>
<dbReference type="FunFam" id="3.30.160.60:FF:000125">
    <property type="entry name" value="Putative zinc finger protein 143"/>
    <property type="match status" value="1"/>
</dbReference>
<comment type="caution">
    <text evidence="8">The sequence shown here is derived from an EMBL/GenBank/DDBJ whole genome shotgun (WGS) entry which is preliminary data.</text>
</comment>
<dbReference type="SMART" id="SM00355">
    <property type="entry name" value="ZnF_C2H2"/>
    <property type="match status" value="7"/>
</dbReference>